<sequence>MLSFLSIPADGTYQVGCVATAADTGARYGVGTPPEAHEMFTTMLTVTVIWVGAIAIGVVIIIVIVVRRGSNRRRVLAGPMPR</sequence>
<gene>
    <name evidence="2" type="ORF">ACFFNX_32385</name>
</gene>
<evidence type="ECO:0000313" key="3">
    <source>
        <dbReference type="Proteomes" id="UP001589627"/>
    </source>
</evidence>
<reference evidence="2 3" key="1">
    <citation type="submission" date="2024-09" db="EMBL/GenBank/DDBJ databases">
        <authorList>
            <person name="Sun Q."/>
            <person name="Mori K."/>
        </authorList>
    </citation>
    <scope>NUCLEOTIDE SEQUENCE [LARGE SCALE GENOMIC DNA]</scope>
    <source>
        <strain evidence="2 3">TBRC 0563</strain>
    </source>
</reference>
<dbReference type="Proteomes" id="UP001589627">
    <property type="component" value="Unassembled WGS sequence"/>
</dbReference>
<evidence type="ECO:0000313" key="2">
    <source>
        <dbReference type="EMBL" id="MFB9836882.1"/>
    </source>
</evidence>
<proteinExistence type="predicted"/>
<keyword evidence="1" id="KW-0812">Transmembrane</keyword>
<dbReference type="RefSeq" id="WP_378209678.1">
    <property type="nucleotide sequence ID" value="NZ_JBHLZP010000320.1"/>
</dbReference>
<comment type="caution">
    <text evidence="2">The sequence shown here is derived from an EMBL/GenBank/DDBJ whole genome shotgun (WGS) entry which is preliminary data.</text>
</comment>
<accession>A0ABV5YSD3</accession>
<feature type="transmembrane region" description="Helical" evidence="1">
    <location>
        <begin position="43"/>
        <end position="66"/>
    </location>
</feature>
<protein>
    <submittedName>
        <fullName evidence="2">Uncharacterized protein</fullName>
    </submittedName>
</protein>
<organism evidence="2 3">
    <name type="scientific">Actinoallomurus acaciae</name>
    <dbReference type="NCBI Taxonomy" id="502577"/>
    <lineage>
        <taxon>Bacteria</taxon>
        <taxon>Bacillati</taxon>
        <taxon>Actinomycetota</taxon>
        <taxon>Actinomycetes</taxon>
        <taxon>Streptosporangiales</taxon>
        <taxon>Thermomonosporaceae</taxon>
        <taxon>Actinoallomurus</taxon>
    </lineage>
</organism>
<keyword evidence="3" id="KW-1185">Reference proteome</keyword>
<dbReference type="EMBL" id="JBHLZP010000320">
    <property type="protein sequence ID" value="MFB9836882.1"/>
    <property type="molecule type" value="Genomic_DNA"/>
</dbReference>
<keyword evidence="1" id="KW-0472">Membrane</keyword>
<keyword evidence="1" id="KW-1133">Transmembrane helix</keyword>
<name>A0ABV5YSD3_9ACTN</name>
<evidence type="ECO:0000256" key="1">
    <source>
        <dbReference type="SAM" id="Phobius"/>
    </source>
</evidence>